<accession>A0A512JE98</accession>
<dbReference type="EMBL" id="BJZV01000001">
    <property type="protein sequence ID" value="GEP08277.1"/>
    <property type="molecule type" value="Genomic_DNA"/>
</dbReference>
<keyword evidence="2" id="KW-1185">Reference proteome</keyword>
<sequence length="105" mass="11002">MGWLGGTGLRIGRRDKLVAVLVAATFAAALTRYATDREPADPCKAHPGTYACAVFAQPEWLTRRVYAGRPQARPALAELPSPAVETLPVSAETVTAPAQATADGV</sequence>
<protein>
    <submittedName>
        <fullName evidence="1">Uncharacterized protein</fullName>
    </submittedName>
</protein>
<dbReference type="Proteomes" id="UP000321750">
    <property type="component" value="Unassembled WGS sequence"/>
</dbReference>
<reference evidence="1 2" key="1">
    <citation type="submission" date="2019-07" db="EMBL/GenBank/DDBJ databases">
        <title>Whole genome shotgun sequence of Methylobacterium gnaphalii NBRC 107716.</title>
        <authorList>
            <person name="Hosoyama A."/>
            <person name="Uohara A."/>
            <person name="Ohji S."/>
            <person name="Ichikawa N."/>
        </authorList>
    </citation>
    <scope>NUCLEOTIDE SEQUENCE [LARGE SCALE GENOMIC DNA]</scope>
    <source>
        <strain evidence="1 2">NBRC 107716</strain>
    </source>
</reference>
<evidence type="ECO:0000313" key="1">
    <source>
        <dbReference type="EMBL" id="GEP08277.1"/>
    </source>
</evidence>
<organism evidence="1 2">
    <name type="scientific">Methylobacterium gnaphalii</name>
    <dbReference type="NCBI Taxonomy" id="1010610"/>
    <lineage>
        <taxon>Bacteria</taxon>
        <taxon>Pseudomonadati</taxon>
        <taxon>Pseudomonadota</taxon>
        <taxon>Alphaproteobacteria</taxon>
        <taxon>Hyphomicrobiales</taxon>
        <taxon>Methylobacteriaceae</taxon>
        <taxon>Methylobacterium</taxon>
    </lineage>
</organism>
<comment type="caution">
    <text evidence="1">The sequence shown here is derived from an EMBL/GenBank/DDBJ whole genome shotgun (WGS) entry which is preliminary data.</text>
</comment>
<name>A0A512JE98_9HYPH</name>
<proteinExistence type="predicted"/>
<dbReference type="AlphaFoldDB" id="A0A512JE98"/>
<evidence type="ECO:0000313" key="2">
    <source>
        <dbReference type="Proteomes" id="UP000321750"/>
    </source>
</evidence>
<gene>
    <name evidence="1" type="ORF">MGN01_01220</name>
</gene>